<reference evidence="2" key="2">
    <citation type="journal article" date="2017" name="Nat. Plants">
        <title>The Aegilops tauschii genome reveals multiple impacts of transposons.</title>
        <authorList>
            <person name="Zhao G."/>
            <person name="Zou C."/>
            <person name="Li K."/>
            <person name="Wang K."/>
            <person name="Li T."/>
            <person name="Gao L."/>
            <person name="Zhang X."/>
            <person name="Wang H."/>
            <person name="Yang Z."/>
            <person name="Liu X."/>
            <person name="Jiang W."/>
            <person name="Mao L."/>
            <person name="Kong X."/>
            <person name="Jiao Y."/>
            <person name="Jia J."/>
        </authorList>
    </citation>
    <scope>NUCLEOTIDE SEQUENCE [LARGE SCALE GENOMIC DNA]</scope>
    <source>
        <strain evidence="2">cv. AL8/78</strain>
    </source>
</reference>
<dbReference type="PANTHER" id="PTHR34223">
    <property type="entry name" value="OS11G0201299 PROTEIN"/>
    <property type="match status" value="1"/>
</dbReference>
<accession>A0A453N1D5</accession>
<reference evidence="2" key="1">
    <citation type="journal article" date="2014" name="Science">
        <title>Ancient hybridizations among the ancestral genomes of bread wheat.</title>
        <authorList>
            <consortium name="International Wheat Genome Sequencing Consortium,"/>
            <person name="Marcussen T."/>
            <person name="Sandve S.R."/>
            <person name="Heier L."/>
            <person name="Spannagl M."/>
            <person name="Pfeifer M."/>
            <person name="Jakobsen K.S."/>
            <person name="Wulff B.B."/>
            <person name="Steuernagel B."/>
            <person name="Mayer K.F."/>
            <person name="Olsen O.A."/>
        </authorList>
    </citation>
    <scope>NUCLEOTIDE SEQUENCE [LARGE SCALE GENOMIC DNA]</scope>
    <source>
        <strain evidence="2">cv. AL8/78</strain>
    </source>
</reference>
<dbReference type="Gramene" id="AET6Gv20173900.2">
    <property type="protein sequence ID" value="AET6Gv20173900.2"/>
    <property type="gene ID" value="AET6Gv20173900"/>
</dbReference>
<dbReference type="PANTHER" id="PTHR34223:SF24">
    <property type="entry name" value="F-BOX DOMAIN-CONTAINING PROTEIN"/>
    <property type="match status" value="1"/>
</dbReference>
<sequence length="92" mass="10394">LLLNEYWCEAPDLDPLACILKNSPVLEKLTLQLFSKGPTHKVEMKGSYSRMEGPSAISEHLNIVEVKCNVVDEKILKVLKFLSAFNIQFGFL</sequence>
<keyword evidence="2" id="KW-1185">Reference proteome</keyword>
<reference evidence="1" key="3">
    <citation type="journal article" date="2017" name="Nature">
        <title>Genome sequence of the progenitor of the wheat D genome Aegilops tauschii.</title>
        <authorList>
            <person name="Luo M.C."/>
            <person name="Gu Y.Q."/>
            <person name="Puiu D."/>
            <person name="Wang H."/>
            <person name="Twardziok S.O."/>
            <person name="Deal K.R."/>
            <person name="Huo N."/>
            <person name="Zhu T."/>
            <person name="Wang L."/>
            <person name="Wang Y."/>
            <person name="McGuire P.E."/>
            <person name="Liu S."/>
            <person name="Long H."/>
            <person name="Ramasamy R.K."/>
            <person name="Rodriguez J.C."/>
            <person name="Van S.L."/>
            <person name="Yuan L."/>
            <person name="Wang Z."/>
            <person name="Xia Z."/>
            <person name="Xiao L."/>
            <person name="Anderson O.D."/>
            <person name="Ouyang S."/>
            <person name="Liang Y."/>
            <person name="Zimin A.V."/>
            <person name="Pertea G."/>
            <person name="Qi P."/>
            <person name="Bennetzen J.L."/>
            <person name="Dai X."/>
            <person name="Dawson M.W."/>
            <person name="Muller H.G."/>
            <person name="Kugler K."/>
            <person name="Rivarola-Duarte L."/>
            <person name="Spannagl M."/>
            <person name="Mayer K.F.X."/>
            <person name="Lu F.H."/>
            <person name="Bevan M.W."/>
            <person name="Leroy P."/>
            <person name="Li P."/>
            <person name="You F.M."/>
            <person name="Sun Q."/>
            <person name="Liu Z."/>
            <person name="Lyons E."/>
            <person name="Wicker T."/>
            <person name="Salzberg S.L."/>
            <person name="Devos K.M."/>
            <person name="Dvorak J."/>
        </authorList>
    </citation>
    <scope>NUCLEOTIDE SEQUENCE [LARGE SCALE GENOMIC DNA]</scope>
    <source>
        <strain evidence="1">cv. AL8/78</strain>
    </source>
</reference>
<protein>
    <recommendedName>
        <fullName evidence="3">FBD domain-containing protein</fullName>
    </recommendedName>
</protein>
<evidence type="ECO:0008006" key="3">
    <source>
        <dbReference type="Google" id="ProtNLM"/>
    </source>
</evidence>
<reference evidence="1" key="5">
    <citation type="journal article" date="2021" name="G3 (Bethesda)">
        <title>Aegilops tauschii genome assembly Aet v5.0 features greater sequence contiguity and improved annotation.</title>
        <authorList>
            <person name="Wang L."/>
            <person name="Zhu T."/>
            <person name="Rodriguez J.C."/>
            <person name="Deal K.R."/>
            <person name="Dubcovsky J."/>
            <person name="McGuire P.E."/>
            <person name="Lux T."/>
            <person name="Spannagl M."/>
            <person name="Mayer K.F.X."/>
            <person name="Baldrich P."/>
            <person name="Meyers B.C."/>
            <person name="Huo N."/>
            <person name="Gu Y.Q."/>
            <person name="Zhou H."/>
            <person name="Devos K.M."/>
            <person name="Bennetzen J.L."/>
            <person name="Unver T."/>
            <person name="Budak H."/>
            <person name="Gulick P.J."/>
            <person name="Galiba G."/>
            <person name="Kalapos B."/>
            <person name="Nelson D.R."/>
            <person name="Li P."/>
            <person name="You F.M."/>
            <person name="Luo M.C."/>
            <person name="Dvorak J."/>
        </authorList>
    </citation>
    <scope>NUCLEOTIDE SEQUENCE [LARGE SCALE GENOMIC DNA]</scope>
    <source>
        <strain evidence="1">cv. AL8/78</strain>
    </source>
</reference>
<evidence type="ECO:0000313" key="1">
    <source>
        <dbReference type="EnsemblPlants" id="AET6Gv20173900.2"/>
    </source>
</evidence>
<name>A0A453N1D5_AEGTS</name>
<reference evidence="1" key="4">
    <citation type="submission" date="2019-03" db="UniProtKB">
        <authorList>
            <consortium name="EnsemblPlants"/>
        </authorList>
    </citation>
    <scope>IDENTIFICATION</scope>
</reference>
<dbReference type="EnsemblPlants" id="AET6Gv20173900.2">
    <property type="protein sequence ID" value="AET6Gv20173900.2"/>
    <property type="gene ID" value="AET6Gv20173900"/>
</dbReference>
<proteinExistence type="predicted"/>
<dbReference type="Proteomes" id="UP000015105">
    <property type="component" value="Chromosome 6D"/>
</dbReference>
<dbReference type="InterPro" id="IPR053197">
    <property type="entry name" value="F-box_SCFL_complex_component"/>
</dbReference>
<evidence type="ECO:0000313" key="2">
    <source>
        <dbReference type="Proteomes" id="UP000015105"/>
    </source>
</evidence>
<organism evidence="1 2">
    <name type="scientific">Aegilops tauschii subsp. strangulata</name>
    <name type="common">Goatgrass</name>
    <dbReference type="NCBI Taxonomy" id="200361"/>
    <lineage>
        <taxon>Eukaryota</taxon>
        <taxon>Viridiplantae</taxon>
        <taxon>Streptophyta</taxon>
        <taxon>Embryophyta</taxon>
        <taxon>Tracheophyta</taxon>
        <taxon>Spermatophyta</taxon>
        <taxon>Magnoliopsida</taxon>
        <taxon>Liliopsida</taxon>
        <taxon>Poales</taxon>
        <taxon>Poaceae</taxon>
        <taxon>BOP clade</taxon>
        <taxon>Pooideae</taxon>
        <taxon>Triticodae</taxon>
        <taxon>Triticeae</taxon>
        <taxon>Triticinae</taxon>
        <taxon>Aegilops</taxon>
    </lineage>
</organism>
<dbReference type="AlphaFoldDB" id="A0A453N1D5"/>